<evidence type="ECO:0000259" key="1">
    <source>
        <dbReference type="Pfam" id="PF13441"/>
    </source>
</evidence>
<name>A0A1G4VV83_9FLAO</name>
<reference evidence="2 3" key="1">
    <citation type="submission" date="2016-10" db="EMBL/GenBank/DDBJ databases">
        <authorList>
            <person name="de Groot N.N."/>
        </authorList>
    </citation>
    <scope>NUCLEOTIDE SEQUENCE [LARGE SCALE GENOMIC DNA]</scope>
    <source>
        <strain evidence="2 3">CGMCC 1.3801</strain>
    </source>
</reference>
<organism evidence="2 3">
    <name type="scientific">Flavobacterium saliperosum</name>
    <dbReference type="NCBI Taxonomy" id="329186"/>
    <lineage>
        <taxon>Bacteria</taxon>
        <taxon>Pseudomonadati</taxon>
        <taxon>Bacteroidota</taxon>
        <taxon>Flavobacteriia</taxon>
        <taxon>Flavobacteriales</taxon>
        <taxon>Flavobacteriaceae</taxon>
        <taxon>Flavobacterium</taxon>
    </lineage>
</organism>
<dbReference type="STRING" id="329186.SAMN02927925_01795"/>
<evidence type="ECO:0000313" key="3">
    <source>
        <dbReference type="Proteomes" id="UP000182124"/>
    </source>
</evidence>
<dbReference type="EMBL" id="FMTY01000004">
    <property type="protein sequence ID" value="SCX12423.1"/>
    <property type="molecule type" value="Genomic_DNA"/>
</dbReference>
<feature type="domain" description="YMGG-like Gly-zipper" evidence="1">
    <location>
        <begin position="81"/>
        <end position="125"/>
    </location>
</feature>
<dbReference type="Pfam" id="PF13441">
    <property type="entry name" value="Gly-zipper_YMGG"/>
    <property type="match status" value="1"/>
</dbReference>
<accession>A0A1G4VV83</accession>
<dbReference type="eggNOG" id="ENOG50316ZG">
    <property type="taxonomic scope" value="Bacteria"/>
</dbReference>
<dbReference type="AlphaFoldDB" id="A0A1G4VV83"/>
<dbReference type="Proteomes" id="UP000182124">
    <property type="component" value="Unassembled WGS sequence"/>
</dbReference>
<dbReference type="InterPro" id="IPR027367">
    <property type="entry name" value="Gly-zipper_YMGG"/>
</dbReference>
<proteinExistence type="predicted"/>
<dbReference type="RefSeq" id="WP_023575921.1">
    <property type="nucleotide sequence ID" value="NZ_CBCSBQ010000001.1"/>
</dbReference>
<gene>
    <name evidence="2" type="ORF">SAMN02927925_01795</name>
</gene>
<protein>
    <recommendedName>
        <fullName evidence="1">YMGG-like Gly-zipper domain-containing protein</fullName>
    </recommendedName>
</protein>
<dbReference type="PROSITE" id="PS51257">
    <property type="entry name" value="PROKAR_LIPOPROTEIN"/>
    <property type="match status" value="1"/>
</dbReference>
<evidence type="ECO:0000313" key="2">
    <source>
        <dbReference type="EMBL" id="SCX12423.1"/>
    </source>
</evidence>
<sequence>MNKIVAFGMVFLAMVSCKEIQKENQELTSKTAVIDSMKLEMEKQRIIDSVKMAENSKKEAVVVNTTDSQSNPTAAPRKKMSGAAKGALIGAGVGAVTGAIVSDKKTEGAIIGGVAGAGVGAGTGAIIDEIKKK</sequence>